<keyword evidence="12" id="KW-0496">Mitochondrion</keyword>
<comment type="subcellular location">
    <subcellularLocation>
        <location evidence="2">Mitochondrion inner membrane</location>
        <topology evidence="2">Single-pass membrane protein</topology>
    </subcellularLocation>
</comment>
<keyword evidence="11 17" id="KW-1133">Transmembrane helix</keyword>
<evidence type="ECO:0000313" key="18">
    <source>
        <dbReference type="Ensembl" id="ENSACAP00000038803.1"/>
    </source>
</evidence>
<dbReference type="AlphaFoldDB" id="A0A803TUB3"/>
<reference evidence="18" key="3">
    <citation type="submission" date="2025-09" db="UniProtKB">
        <authorList>
            <consortium name="Ensembl"/>
        </authorList>
    </citation>
    <scope>IDENTIFICATION</scope>
</reference>
<reference evidence="18" key="2">
    <citation type="submission" date="2025-08" db="UniProtKB">
        <authorList>
            <consortium name="Ensembl"/>
        </authorList>
    </citation>
    <scope>IDENTIFICATION</scope>
</reference>
<evidence type="ECO:0000256" key="15">
    <source>
        <dbReference type="ARBA" id="ARBA00031387"/>
    </source>
</evidence>
<keyword evidence="13 17" id="KW-0472">Membrane</keyword>
<dbReference type="PANTHER" id="PTHR13327:SF0">
    <property type="entry name" value="NADH DEHYDROGENASE [UBIQUINONE] 1 BETA SUBCOMPLEX SUBUNIT 11, MITOCHONDRIAL"/>
    <property type="match status" value="1"/>
</dbReference>
<accession>A0A803TUB3</accession>
<feature type="transmembrane region" description="Helical" evidence="17">
    <location>
        <begin position="66"/>
        <end position="86"/>
    </location>
</feature>
<evidence type="ECO:0000256" key="7">
    <source>
        <dbReference type="ARBA" id="ARBA00022692"/>
    </source>
</evidence>
<keyword evidence="7 17" id="KW-0812">Transmembrane</keyword>
<dbReference type="InParanoid" id="A0A803TUB3"/>
<keyword evidence="6" id="KW-0679">Respiratory chain</keyword>
<dbReference type="GeneTree" id="ENSGT00390000003022"/>
<dbReference type="InterPro" id="IPR019329">
    <property type="entry name" value="NADH_UbQ_OxRdtase_ESSS_su"/>
</dbReference>
<evidence type="ECO:0000256" key="17">
    <source>
        <dbReference type="SAM" id="Phobius"/>
    </source>
</evidence>
<keyword evidence="10" id="KW-0249">Electron transport</keyword>
<evidence type="ECO:0000256" key="2">
    <source>
        <dbReference type="ARBA" id="ARBA00004434"/>
    </source>
</evidence>
<evidence type="ECO:0000256" key="11">
    <source>
        <dbReference type="ARBA" id="ARBA00022989"/>
    </source>
</evidence>
<evidence type="ECO:0000256" key="9">
    <source>
        <dbReference type="ARBA" id="ARBA00022946"/>
    </source>
</evidence>
<evidence type="ECO:0000256" key="4">
    <source>
        <dbReference type="ARBA" id="ARBA00018632"/>
    </source>
</evidence>
<sequence length="132" mass="15443">GTTLFGRGDKAVFTFSLFWVSNAASGLFKTKEKYMEFNQFYILSFQNPDYHGFDHDPVVDLWNMRVAFFFGISVVIVLGTTYLHYLPDNRMQNWARREAERKIKEREALGLPVLDSNYYDPSKIVLPLEDEE</sequence>
<organism evidence="18 19">
    <name type="scientific">Anolis carolinensis</name>
    <name type="common">Green anole</name>
    <name type="synonym">American chameleon</name>
    <dbReference type="NCBI Taxonomy" id="28377"/>
    <lineage>
        <taxon>Eukaryota</taxon>
        <taxon>Metazoa</taxon>
        <taxon>Chordata</taxon>
        <taxon>Craniata</taxon>
        <taxon>Vertebrata</taxon>
        <taxon>Euteleostomi</taxon>
        <taxon>Lepidosauria</taxon>
        <taxon>Squamata</taxon>
        <taxon>Bifurcata</taxon>
        <taxon>Unidentata</taxon>
        <taxon>Episquamata</taxon>
        <taxon>Toxicofera</taxon>
        <taxon>Iguania</taxon>
        <taxon>Dactyloidae</taxon>
        <taxon>Anolis</taxon>
    </lineage>
</organism>
<dbReference type="GO" id="GO:0005743">
    <property type="term" value="C:mitochondrial inner membrane"/>
    <property type="evidence" value="ECO:0007669"/>
    <property type="project" value="UniProtKB-SubCell"/>
</dbReference>
<evidence type="ECO:0000256" key="10">
    <source>
        <dbReference type="ARBA" id="ARBA00022982"/>
    </source>
</evidence>
<dbReference type="Proteomes" id="UP000001646">
    <property type="component" value="Chromosome 2"/>
</dbReference>
<dbReference type="PANTHER" id="PTHR13327">
    <property type="entry name" value="NADH-UBIQUINONE OXIDOREDUCTASE ESSS SUBUNIT, MITOCHONDRIAL PRECURSOR"/>
    <property type="match status" value="1"/>
</dbReference>
<name>A0A803TUB3_ANOCA</name>
<dbReference type="GO" id="GO:0045271">
    <property type="term" value="C:respiratory chain complex I"/>
    <property type="evidence" value="ECO:0000318"/>
    <property type="project" value="GO_Central"/>
</dbReference>
<keyword evidence="19" id="KW-1185">Reference proteome</keyword>
<proteinExistence type="inferred from homology"/>
<reference evidence="18 19" key="1">
    <citation type="submission" date="2009-12" db="EMBL/GenBank/DDBJ databases">
        <title>The Genome Sequence of Anolis carolinensis (Green Anole Lizard).</title>
        <authorList>
            <consortium name="The Genome Sequencing Platform"/>
            <person name="Di Palma F."/>
            <person name="Alfoldi J."/>
            <person name="Heiman D."/>
            <person name="Young S."/>
            <person name="Grabherr M."/>
            <person name="Johnson J."/>
            <person name="Lander E.S."/>
            <person name="Lindblad-Toh K."/>
        </authorList>
    </citation>
    <scope>NUCLEOTIDE SEQUENCE [LARGE SCALE GENOMIC DNA]</scope>
    <source>
        <strain evidence="18 19">JBL SC #1</strain>
    </source>
</reference>
<comment type="subunit">
    <text evidence="16">Complex I is composed of 45 different subunits. Interacts with BCAP31.</text>
</comment>
<evidence type="ECO:0000256" key="6">
    <source>
        <dbReference type="ARBA" id="ARBA00022660"/>
    </source>
</evidence>
<evidence type="ECO:0000256" key="16">
    <source>
        <dbReference type="ARBA" id="ARBA00046528"/>
    </source>
</evidence>
<evidence type="ECO:0000256" key="13">
    <source>
        <dbReference type="ARBA" id="ARBA00023136"/>
    </source>
</evidence>
<evidence type="ECO:0000313" key="19">
    <source>
        <dbReference type="Proteomes" id="UP000001646"/>
    </source>
</evidence>
<evidence type="ECO:0000256" key="8">
    <source>
        <dbReference type="ARBA" id="ARBA00022792"/>
    </source>
</evidence>
<dbReference type="Pfam" id="PF10183">
    <property type="entry name" value="ESSS"/>
    <property type="match status" value="1"/>
</dbReference>
<keyword evidence="8" id="KW-0999">Mitochondrion inner membrane</keyword>
<comment type="similarity">
    <text evidence="3">Belongs to the complex I NDUFB11 subunit family.</text>
</comment>
<evidence type="ECO:0000256" key="12">
    <source>
        <dbReference type="ARBA" id="ARBA00023128"/>
    </source>
</evidence>
<evidence type="ECO:0000256" key="14">
    <source>
        <dbReference type="ARBA" id="ARBA00030753"/>
    </source>
</evidence>
<dbReference type="Ensembl" id="ENSACAT00000043591.1">
    <property type="protein sequence ID" value="ENSACAP00000038803.1"/>
    <property type="gene ID" value="ENSACAG00000043207.1"/>
</dbReference>
<comment type="function">
    <text evidence="1">Accessory subunit of the mitochondrial membrane respiratory chain NADH dehydrogenase (Complex I), that is believed not to be involved in catalysis. Complex I functions in the transfer of electrons from NADH to the respiratory chain. The immediate electron acceptor for the enzyme is believed to be ubiquinone.</text>
</comment>
<evidence type="ECO:0000256" key="5">
    <source>
        <dbReference type="ARBA" id="ARBA00022448"/>
    </source>
</evidence>
<keyword evidence="5" id="KW-0813">Transport</keyword>
<evidence type="ECO:0000256" key="1">
    <source>
        <dbReference type="ARBA" id="ARBA00003195"/>
    </source>
</evidence>
<keyword evidence="9" id="KW-0809">Transit peptide</keyword>
<protein>
    <recommendedName>
        <fullName evidence="4">NADH dehydrogenase [ubiquinone] 1 beta subcomplex subunit 11, mitochondrial</fullName>
    </recommendedName>
    <alternativeName>
        <fullName evidence="15">Complex I-ESSS</fullName>
    </alternativeName>
    <alternativeName>
        <fullName evidence="14">NADH-ubiquinone oxidoreductase ESSS subunit</fullName>
    </alternativeName>
</protein>
<evidence type="ECO:0000256" key="3">
    <source>
        <dbReference type="ARBA" id="ARBA00008915"/>
    </source>
</evidence>